<reference evidence="2" key="2">
    <citation type="journal article" date="2021" name="Syst. Appl. Microbiol.">
        <title>Roseomonas hellenica sp. nov., isolated from roots of wild-growing Alkanna tinctoria.</title>
        <authorList>
            <person name="Rat A."/>
            <person name="Naranjo H.D."/>
            <person name="Lebbe L."/>
            <person name="Cnockaert M."/>
            <person name="Krigas N."/>
            <person name="Grigoriadou K."/>
            <person name="Maloupa E."/>
            <person name="Willems A."/>
        </authorList>
    </citation>
    <scope>NUCLEOTIDE SEQUENCE</scope>
    <source>
        <strain evidence="2">LMG 31228</strain>
    </source>
</reference>
<gene>
    <name evidence="2" type="ORF">GXW74_06690</name>
</gene>
<evidence type="ECO:0000313" key="2">
    <source>
        <dbReference type="EMBL" id="MBR0680167.1"/>
    </source>
</evidence>
<dbReference type="AlphaFoldDB" id="A0A9X9X8Y1"/>
<dbReference type="Pfam" id="PF13699">
    <property type="entry name" value="eCIS_core"/>
    <property type="match status" value="1"/>
</dbReference>
<organism evidence="2 3">
    <name type="scientific">Neoroseomonas eburnea</name>
    <dbReference type="NCBI Taxonomy" id="1346889"/>
    <lineage>
        <taxon>Bacteria</taxon>
        <taxon>Pseudomonadati</taxon>
        <taxon>Pseudomonadota</taxon>
        <taxon>Alphaproteobacteria</taxon>
        <taxon>Acetobacterales</taxon>
        <taxon>Acetobacteraceae</taxon>
        <taxon>Neoroseomonas</taxon>
    </lineage>
</organism>
<dbReference type="InterPro" id="IPR025295">
    <property type="entry name" value="eCIS_core_dom"/>
</dbReference>
<dbReference type="Proteomes" id="UP001138709">
    <property type="component" value="Unassembled WGS sequence"/>
</dbReference>
<accession>A0A9X9X8Y1</accession>
<protein>
    <submittedName>
        <fullName evidence="2">DUF4157 domain-containing protein</fullName>
    </submittedName>
</protein>
<comment type="caution">
    <text evidence="2">The sequence shown here is derived from an EMBL/GenBank/DDBJ whole genome shotgun (WGS) entry which is preliminary data.</text>
</comment>
<name>A0A9X9X8Y1_9PROT</name>
<evidence type="ECO:0000313" key="3">
    <source>
        <dbReference type="Proteomes" id="UP001138709"/>
    </source>
</evidence>
<reference evidence="2" key="1">
    <citation type="submission" date="2020-01" db="EMBL/GenBank/DDBJ databases">
        <authorList>
            <person name="Rat A."/>
        </authorList>
    </citation>
    <scope>NUCLEOTIDE SEQUENCE</scope>
    <source>
        <strain evidence="2">LMG 31228</strain>
    </source>
</reference>
<keyword evidence="3" id="KW-1185">Reference proteome</keyword>
<proteinExistence type="predicted"/>
<dbReference type="EMBL" id="JAAEDL010000005">
    <property type="protein sequence ID" value="MBR0680167.1"/>
    <property type="molecule type" value="Genomic_DNA"/>
</dbReference>
<sequence>MADRALSGVLRRKCQACEEEEKKLSRSADGGGVAGDASSAVGAALSEAGRPLPAGEAAFFGTRLGAGLDGVRVHDGPSADRAARSVGARAFALGNRIVFARGEYRPQQAEGRRLLAHELAHVAQEGGATLRRQPAPRPRTHVFEEQGVTTFVRPSCATTAGFSFQIMEDAIRIAIDTIINDDCIEPTRRRAMTANIRRHGLDFRCADSANLQNVGACAEATGFSMPANIFTVGTAALGAAACGPLAGTVMHEIIHVVRGAAGEELPRSCELSCFGFDRGGANAELCRDIDVFGRRRAAA</sequence>
<feature type="domain" description="eCIS core" evidence="1">
    <location>
        <begin position="51"/>
        <end position="127"/>
    </location>
</feature>
<evidence type="ECO:0000259" key="1">
    <source>
        <dbReference type="Pfam" id="PF13699"/>
    </source>
</evidence>